<dbReference type="AlphaFoldDB" id="A0A4P7N4M8"/>
<evidence type="ECO:0000313" key="1">
    <source>
        <dbReference type="EMBL" id="QBZ57457.1"/>
    </source>
</evidence>
<accession>A0A4P7N4M8</accession>
<name>A0A4P7N4M8_PYROR</name>
<dbReference type="EMBL" id="CP034205">
    <property type="protein sequence ID" value="QBZ57457.1"/>
    <property type="molecule type" value="Genomic_DNA"/>
</dbReference>
<gene>
    <name evidence="1" type="ORF">PoMZ_02382</name>
</gene>
<protein>
    <submittedName>
        <fullName evidence="1">Uncharacterized protein</fullName>
    </submittedName>
</protein>
<sequence length="58" mass="6555">MQLMDEAQGPHHSTSQTGCVSLSKLARVASVKRWTGISSRTASQMFPFWGFRKSRKQE</sequence>
<evidence type="ECO:0000313" key="2">
    <source>
        <dbReference type="Proteomes" id="UP000294847"/>
    </source>
</evidence>
<reference evidence="1 2" key="1">
    <citation type="journal article" date="2019" name="Mol. Biol. Evol.">
        <title>Blast fungal genomes show frequent chromosomal changes, gene gains and losses, and effector gene turnover.</title>
        <authorList>
            <person name="Gomez Luciano L.B."/>
            <person name="Jason Tsai I."/>
            <person name="Chuma I."/>
            <person name="Tosa Y."/>
            <person name="Chen Y.H."/>
            <person name="Li J.Y."/>
            <person name="Li M.Y."/>
            <person name="Jade Lu M.Y."/>
            <person name="Nakayashiki H."/>
            <person name="Li W.H."/>
        </authorList>
    </citation>
    <scope>NUCLEOTIDE SEQUENCE [LARGE SCALE GENOMIC DNA]</scope>
    <source>
        <strain evidence="1">MZ5-1-6</strain>
    </source>
</reference>
<dbReference type="Proteomes" id="UP000294847">
    <property type="component" value="Chromosome 2"/>
</dbReference>
<organism evidence="1 2">
    <name type="scientific">Pyricularia oryzae</name>
    <name type="common">Rice blast fungus</name>
    <name type="synonym">Magnaporthe oryzae</name>
    <dbReference type="NCBI Taxonomy" id="318829"/>
    <lineage>
        <taxon>Eukaryota</taxon>
        <taxon>Fungi</taxon>
        <taxon>Dikarya</taxon>
        <taxon>Ascomycota</taxon>
        <taxon>Pezizomycotina</taxon>
        <taxon>Sordariomycetes</taxon>
        <taxon>Sordariomycetidae</taxon>
        <taxon>Magnaporthales</taxon>
        <taxon>Pyriculariaceae</taxon>
        <taxon>Pyricularia</taxon>
    </lineage>
</organism>
<proteinExistence type="predicted"/>